<dbReference type="AlphaFoldDB" id="A0A7U3YK10"/>
<keyword evidence="1" id="KW-0175">Coiled coil</keyword>
<keyword evidence="4" id="KW-1185">Reference proteome</keyword>
<feature type="transmembrane region" description="Helical" evidence="2">
    <location>
        <begin position="168"/>
        <end position="195"/>
    </location>
</feature>
<gene>
    <name evidence="3" type="ordered locus">Despr_0628</name>
</gene>
<name>A0A7U3YK10_DESPD</name>
<proteinExistence type="predicted"/>
<dbReference type="EMBL" id="CP002364">
    <property type="protein sequence ID" value="ADW16804.1"/>
    <property type="molecule type" value="Genomic_DNA"/>
</dbReference>
<accession>A0A7U3YK10</accession>
<keyword evidence="2" id="KW-1133">Transmembrane helix</keyword>
<feature type="coiled-coil region" evidence="1">
    <location>
        <begin position="76"/>
        <end position="103"/>
    </location>
</feature>
<sequence length="483" mass="53292">MTSRRQGARRWPWTDWPLNRLFAAITVSVLLFLSAVLVLGVRQYLLYHQCRQAVAAGDRLLFQFTAIKDHLDGSLIVGEEVNLHALDAELQSLEKEVGALAANILVPEGLKRMLPSRVDLVGLEVRLRAVQENRPQKIREAAELVRSLGGINVGLQQFRFSLSDHTQIILLGLHKIIAGALGLIVVVSCSLLFVLNRRLAGPILALCRLTAAAGPDEEDSSCSLHTLTDRIRQLLDREREREQSPAPAAPTTPDQLRLAALRYRYGVTGWIGTELASELTNRINGVINYTQALIDLNEQGKGDRQQMARVCELLASEEKKTAELVGALQRICQWQPARTSSVSLRTLFHLLGLIFEKSLRAESILLTLPADCDAEAAVAAGDLWLVALTLVEQGRRILLDGMADPPGEKRLHIECRKQPGERFRLTLLFTNSAGLWEAPLDPVWPSLSFCTHLLQVHDASLTLEASDGGTLLLLELPCRGSVA</sequence>
<evidence type="ECO:0000313" key="4">
    <source>
        <dbReference type="Proteomes" id="UP000006365"/>
    </source>
</evidence>
<keyword evidence="2" id="KW-0472">Membrane</keyword>
<organism evidence="3 4">
    <name type="scientific">Desulfobulbus propionicus (strain ATCC 33891 / DSM 2032 / VKM B-1956 / 1pr3)</name>
    <dbReference type="NCBI Taxonomy" id="577650"/>
    <lineage>
        <taxon>Bacteria</taxon>
        <taxon>Pseudomonadati</taxon>
        <taxon>Thermodesulfobacteriota</taxon>
        <taxon>Desulfobulbia</taxon>
        <taxon>Desulfobulbales</taxon>
        <taxon>Desulfobulbaceae</taxon>
        <taxon>Desulfobulbus</taxon>
    </lineage>
</organism>
<reference evidence="3 4" key="1">
    <citation type="journal article" date="2011" name="Stand. Genomic Sci.">
        <title>Complete genome sequence of Desulfobulbus propionicus type strain (1pr3).</title>
        <authorList>
            <person name="Pagani I."/>
            <person name="Lapidus A."/>
            <person name="Nolan M."/>
            <person name="Lucas S."/>
            <person name="Hammon N."/>
            <person name="Deshpande S."/>
            <person name="Cheng J.F."/>
            <person name="Chertkov O."/>
            <person name="Davenport K."/>
            <person name="Tapia R."/>
            <person name="Han C."/>
            <person name="Goodwin L."/>
            <person name="Pitluck S."/>
            <person name="Liolios K."/>
            <person name="Mavromatis K."/>
            <person name="Ivanova N."/>
            <person name="Mikhailova N."/>
            <person name="Pati A."/>
            <person name="Chen A."/>
            <person name="Palaniappan K."/>
            <person name="Land M."/>
            <person name="Hauser L."/>
            <person name="Chang Y.J."/>
            <person name="Jeffries C.D."/>
            <person name="Detter J.C."/>
            <person name="Brambilla E."/>
            <person name="Kannan K.P."/>
            <person name="Djao O.D."/>
            <person name="Rohde M."/>
            <person name="Pukall R."/>
            <person name="Spring S."/>
            <person name="Goker M."/>
            <person name="Sikorski J."/>
            <person name="Woyke T."/>
            <person name="Bristow J."/>
            <person name="Eisen J.A."/>
            <person name="Markowitz V."/>
            <person name="Hugenholtz P."/>
            <person name="Kyrpides N.C."/>
            <person name="Klenk H.P."/>
        </authorList>
    </citation>
    <scope>NUCLEOTIDE SEQUENCE [LARGE SCALE GENOMIC DNA]</scope>
    <source>
        <strain evidence="4">ATCC 33891 / DSM 2032 / 1pr3</strain>
    </source>
</reference>
<keyword evidence="2" id="KW-0812">Transmembrane</keyword>
<dbReference type="RefSeq" id="WP_015723349.1">
    <property type="nucleotide sequence ID" value="NC_014972.1"/>
</dbReference>
<dbReference type="KEGG" id="dpr:Despr_0628"/>
<feature type="transmembrane region" description="Helical" evidence="2">
    <location>
        <begin position="20"/>
        <end position="41"/>
    </location>
</feature>
<evidence type="ECO:0000256" key="1">
    <source>
        <dbReference type="SAM" id="Coils"/>
    </source>
</evidence>
<dbReference type="Proteomes" id="UP000006365">
    <property type="component" value="Chromosome"/>
</dbReference>
<evidence type="ECO:0000256" key="2">
    <source>
        <dbReference type="SAM" id="Phobius"/>
    </source>
</evidence>
<protein>
    <submittedName>
        <fullName evidence="3">Uncharacterized protein</fullName>
    </submittedName>
</protein>
<evidence type="ECO:0000313" key="3">
    <source>
        <dbReference type="EMBL" id="ADW16804.1"/>
    </source>
</evidence>